<evidence type="ECO:0000256" key="1">
    <source>
        <dbReference type="SAM" id="MobiDB-lite"/>
    </source>
</evidence>
<feature type="region of interest" description="Disordered" evidence="1">
    <location>
        <begin position="157"/>
        <end position="187"/>
    </location>
</feature>
<accession>A0A918IFL6</accession>
<protein>
    <submittedName>
        <fullName evidence="2">Uncharacterized protein</fullName>
    </submittedName>
</protein>
<evidence type="ECO:0000313" key="2">
    <source>
        <dbReference type="EMBL" id="GGV12402.1"/>
    </source>
</evidence>
<feature type="compositionally biased region" description="Polar residues" evidence="1">
    <location>
        <begin position="157"/>
        <end position="174"/>
    </location>
</feature>
<reference evidence="2" key="1">
    <citation type="journal article" date="2014" name="Int. J. Syst. Evol. Microbiol.">
        <title>Complete genome sequence of Corynebacterium casei LMG S-19264T (=DSM 44701T), isolated from a smear-ripened cheese.</title>
        <authorList>
            <consortium name="US DOE Joint Genome Institute (JGI-PGF)"/>
            <person name="Walter F."/>
            <person name="Albersmeier A."/>
            <person name="Kalinowski J."/>
            <person name="Ruckert C."/>
        </authorList>
    </citation>
    <scope>NUCLEOTIDE SEQUENCE</scope>
    <source>
        <strain evidence="2">JCM 4369</strain>
    </source>
</reference>
<comment type="caution">
    <text evidence="2">The sequence shown here is derived from an EMBL/GenBank/DDBJ whole genome shotgun (WGS) entry which is preliminary data.</text>
</comment>
<dbReference type="AlphaFoldDB" id="A0A918IFL6"/>
<name>A0A918IFL6_9ACTN</name>
<reference evidence="2" key="2">
    <citation type="submission" date="2020-09" db="EMBL/GenBank/DDBJ databases">
        <authorList>
            <person name="Sun Q."/>
            <person name="Ohkuma M."/>
        </authorList>
    </citation>
    <scope>NUCLEOTIDE SEQUENCE</scope>
    <source>
        <strain evidence="2">JCM 4369</strain>
    </source>
</reference>
<gene>
    <name evidence="2" type="ORF">GCM10010260_58840</name>
</gene>
<organism evidence="2 3">
    <name type="scientific">Streptomyces filipinensis</name>
    <dbReference type="NCBI Taxonomy" id="66887"/>
    <lineage>
        <taxon>Bacteria</taxon>
        <taxon>Bacillati</taxon>
        <taxon>Actinomycetota</taxon>
        <taxon>Actinomycetes</taxon>
        <taxon>Kitasatosporales</taxon>
        <taxon>Streptomycetaceae</taxon>
        <taxon>Streptomyces</taxon>
    </lineage>
</organism>
<proteinExistence type="predicted"/>
<dbReference type="EMBL" id="BMTD01000015">
    <property type="protein sequence ID" value="GGV12402.1"/>
    <property type="molecule type" value="Genomic_DNA"/>
</dbReference>
<feature type="compositionally biased region" description="Pro residues" evidence="1">
    <location>
        <begin position="176"/>
        <end position="187"/>
    </location>
</feature>
<sequence>MQLFHQERRVRGSLTQTGWGLQKREPVAFPAPAHYPDKYAPPIRVSPDQSSVHTHAACRARGTSTRSPSTRSGEVGLLLAGSGRCLHAFDAQDEITSSPIGSCAAPPETRHGGDPTGGGAWTGITLPGPVVGIVAAVPARDRIADWAPYAFAYATSRSQLGSRSATATNDTTPSPDFAPSPCRPTAG</sequence>
<dbReference type="Proteomes" id="UP000618795">
    <property type="component" value="Unassembled WGS sequence"/>
</dbReference>
<keyword evidence="3" id="KW-1185">Reference proteome</keyword>
<evidence type="ECO:0000313" key="3">
    <source>
        <dbReference type="Proteomes" id="UP000618795"/>
    </source>
</evidence>